<comment type="caution">
    <text evidence="1">The sequence shown here is derived from an EMBL/GenBank/DDBJ whole genome shotgun (WGS) entry which is preliminary data.</text>
</comment>
<gene>
    <name evidence="1" type="ORF">OEA41_006012</name>
</gene>
<evidence type="ECO:0000313" key="2">
    <source>
        <dbReference type="Proteomes" id="UP001276659"/>
    </source>
</evidence>
<reference evidence="1" key="1">
    <citation type="submission" date="2022-11" db="EMBL/GenBank/DDBJ databases">
        <title>Chromosomal genome sequence assembly and mating type (MAT) locus characterization of the leprose asexual lichenized fungus Lepraria neglecta (Nyl.) Erichsen.</title>
        <authorList>
            <person name="Allen J.L."/>
            <person name="Pfeffer B."/>
        </authorList>
    </citation>
    <scope>NUCLEOTIDE SEQUENCE</scope>
    <source>
        <strain evidence="1">Allen 5258</strain>
    </source>
</reference>
<keyword evidence="2" id="KW-1185">Reference proteome</keyword>
<evidence type="ECO:0008006" key="3">
    <source>
        <dbReference type="Google" id="ProtNLM"/>
    </source>
</evidence>
<sequence length="331" mass="37381">MASLESLSHGDDPLKPSIWADLPRDIIYNIIDQSELLTLISWSNTGLEFSPYTRAKLWKEHRINHSSDQTIAESVVSLLSSPGALQKMRALPIGQLVHREAEGFAQLVAGLNLATLQLFCGGTQFDATTRGNNTSPLVPFLQALESNTRTANGQRTRGLPRTLIALWLRDVRRANIPYLHQLIAKAIVPFKALVSFRITFCLSEAAHEKLEQLELPHIHESTAHEIIGVRSWSALSCNKPKKMFCRYFGRSGGGDYRVQVRSRHQDGDWFELTNLAKIMDDVIANRPRGTMTWRKMEFIRRSNIPDDAIVIYPCQEACHEGHPQHEPVTVR</sequence>
<proteinExistence type="predicted"/>
<evidence type="ECO:0000313" key="1">
    <source>
        <dbReference type="EMBL" id="KAK3172688.1"/>
    </source>
</evidence>
<dbReference type="AlphaFoldDB" id="A0AAD9ZAV3"/>
<organism evidence="1 2">
    <name type="scientific">Lepraria neglecta</name>
    <dbReference type="NCBI Taxonomy" id="209136"/>
    <lineage>
        <taxon>Eukaryota</taxon>
        <taxon>Fungi</taxon>
        <taxon>Dikarya</taxon>
        <taxon>Ascomycota</taxon>
        <taxon>Pezizomycotina</taxon>
        <taxon>Lecanoromycetes</taxon>
        <taxon>OSLEUM clade</taxon>
        <taxon>Lecanoromycetidae</taxon>
        <taxon>Lecanorales</taxon>
        <taxon>Lecanorineae</taxon>
        <taxon>Stereocaulaceae</taxon>
        <taxon>Lepraria</taxon>
    </lineage>
</organism>
<protein>
    <recommendedName>
        <fullName evidence="3">F-box domain-containing protein</fullName>
    </recommendedName>
</protein>
<name>A0AAD9ZAV3_9LECA</name>
<dbReference type="EMBL" id="JASNWA010000007">
    <property type="protein sequence ID" value="KAK3172688.1"/>
    <property type="molecule type" value="Genomic_DNA"/>
</dbReference>
<dbReference type="Proteomes" id="UP001276659">
    <property type="component" value="Unassembled WGS sequence"/>
</dbReference>
<accession>A0AAD9ZAV3</accession>